<feature type="transmembrane region" description="Helical" evidence="1">
    <location>
        <begin position="138"/>
        <end position="154"/>
    </location>
</feature>
<protein>
    <submittedName>
        <fullName evidence="2">Uncharacterized protein</fullName>
    </submittedName>
</protein>
<keyword evidence="1" id="KW-0812">Transmembrane</keyword>
<organism evidence="2 3">
    <name type="scientific">Candidatus Buchananbacteria bacterium RIFCSPHIGHO2_02_FULL_38_8</name>
    <dbReference type="NCBI Taxonomy" id="1797538"/>
    <lineage>
        <taxon>Bacteria</taxon>
        <taxon>Candidatus Buchananiibacteriota</taxon>
    </lineage>
</organism>
<dbReference type="Proteomes" id="UP000178747">
    <property type="component" value="Unassembled WGS sequence"/>
</dbReference>
<keyword evidence="1" id="KW-1133">Transmembrane helix</keyword>
<comment type="caution">
    <text evidence="2">The sequence shown here is derived from an EMBL/GenBank/DDBJ whole genome shotgun (WGS) entry which is preliminary data.</text>
</comment>
<feature type="transmembrane region" description="Helical" evidence="1">
    <location>
        <begin position="62"/>
        <end position="80"/>
    </location>
</feature>
<name>A0A1G1Y463_9BACT</name>
<evidence type="ECO:0000313" key="2">
    <source>
        <dbReference type="EMBL" id="OGY47115.1"/>
    </source>
</evidence>
<feature type="transmembrane region" description="Helical" evidence="1">
    <location>
        <begin position="92"/>
        <end position="110"/>
    </location>
</feature>
<evidence type="ECO:0000256" key="1">
    <source>
        <dbReference type="SAM" id="Phobius"/>
    </source>
</evidence>
<reference evidence="2 3" key="1">
    <citation type="journal article" date="2016" name="Nat. Commun.">
        <title>Thousands of microbial genomes shed light on interconnected biogeochemical processes in an aquifer system.</title>
        <authorList>
            <person name="Anantharaman K."/>
            <person name="Brown C.T."/>
            <person name="Hug L.A."/>
            <person name="Sharon I."/>
            <person name="Castelle C.J."/>
            <person name="Probst A.J."/>
            <person name="Thomas B.C."/>
            <person name="Singh A."/>
            <person name="Wilkins M.J."/>
            <person name="Karaoz U."/>
            <person name="Brodie E.L."/>
            <person name="Williams K.H."/>
            <person name="Hubbard S.S."/>
            <person name="Banfield J.F."/>
        </authorList>
    </citation>
    <scope>NUCLEOTIDE SEQUENCE [LARGE SCALE GENOMIC DNA]</scope>
</reference>
<dbReference type="EMBL" id="MHIH01000056">
    <property type="protein sequence ID" value="OGY47115.1"/>
    <property type="molecule type" value="Genomic_DNA"/>
</dbReference>
<feature type="transmembrane region" description="Helical" evidence="1">
    <location>
        <begin position="166"/>
        <end position="183"/>
    </location>
</feature>
<gene>
    <name evidence="2" type="ORF">A3J62_02235</name>
</gene>
<proteinExistence type="predicted"/>
<accession>A0A1G1Y463</accession>
<keyword evidence="1" id="KW-0472">Membrane</keyword>
<evidence type="ECO:0000313" key="3">
    <source>
        <dbReference type="Proteomes" id="UP000178747"/>
    </source>
</evidence>
<dbReference type="AlphaFoldDB" id="A0A1G1Y463"/>
<sequence length="188" mass="22083">MKWPAYLFFFVMAIIVANREIQTEGTGGWAKNLPTWRHQPADGLIWRVISMVMMAGHEVTGYHLYHIGGLLLWFHLPFFFDIKWNWANEFRVISLFIIWSNTQDFLWFVFNPNFRVFGGFNGTTVPWHQFWGPVPKDYFFALVFSLGIACLGDLPRFNFHFCKELSMVWISYAIAAISLAAFIPKNWE</sequence>